<name>A0ABY6JVK6_9GAMM</name>
<keyword evidence="3" id="KW-1185">Reference proteome</keyword>
<keyword evidence="2" id="KW-0614">Plasmid</keyword>
<dbReference type="Proteomes" id="UP001163082">
    <property type="component" value="Plasmid unnamed"/>
</dbReference>
<dbReference type="EMBL" id="CP080628">
    <property type="protein sequence ID" value="UYV20905.1"/>
    <property type="molecule type" value="Genomic_DNA"/>
</dbReference>
<dbReference type="RefSeq" id="WP_264431559.1">
    <property type="nucleotide sequence ID" value="NZ_CP080628.1"/>
</dbReference>
<geneLocation type="plasmid" evidence="2 3">
    <name>unnamed</name>
</geneLocation>
<proteinExistence type="predicted"/>
<accession>A0ABY6JVK6</accession>
<sequence length="349" mass="37567">MALRTHAKALTGSDQTIFTVPQGTEATAHSILCTGSGNLTLKYFNAATNTTHTVFNGKAVADEVALEKSFNLEAGDRFIASGSGLQLFVSVYYVGSNAGSAVLAYGPGPQELLAGDMNAGYFGEVSAAEFYSGDRLAFELGVTEGVLQNSNAGWLKFARKGKVLFVAKQSFMHTVSWDHLYQRGIVYGTNDNGKHPRGTPVNQYTVVEHGGNRFIVRLLTGAGADPFPESEELFYTDDMVQIDVGGGSEWNELMYRVHTDVPTSDGTDGQTPNRHGGPQVGDNWATFSNAELNISGNGRACWVQEMSDTVSSGRALRGNVDLASFYRITASVAYSIHGWRPALELIPNN</sequence>
<reference evidence="2" key="1">
    <citation type="journal article" date="2022" name="Antonie Van Leeuwenhoek">
        <title>Whole genome sequencing of the halophilic Halomonas qaidamensis XH36, a novel species strain with high ectoine production.</title>
        <authorList>
            <person name="Zhang T."/>
            <person name="Cui T."/>
            <person name="Cao Y."/>
            <person name="Li Y."/>
            <person name="Li F."/>
            <person name="Zhu D."/>
            <person name="Xing J."/>
        </authorList>
    </citation>
    <scope>NUCLEOTIDE SEQUENCE</scope>
    <source>
        <strain evidence="2">XH36</strain>
    </source>
</reference>
<feature type="region of interest" description="Disordered" evidence="1">
    <location>
        <begin position="261"/>
        <end position="281"/>
    </location>
</feature>
<protein>
    <submittedName>
        <fullName evidence="2">Uncharacterized protein</fullName>
    </submittedName>
</protein>
<evidence type="ECO:0000313" key="3">
    <source>
        <dbReference type="Proteomes" id="UP001163082"/>
    </source>
</evidence>
<organism evidence="2 3">
    <name type="scientific">Halomonas qaidamensis</name>
    <dbReference type="NCBI Taxonomy" id="2866211"/>
    <lineage>
        <taxon>Bacteria</taxon>
        <taxon>Pseudomonadati</taxon>
        <taxon>Pseudomonadota</taxon>
        <taxon>Gammaproteobacteria</taxon>
        <taxon>Oceanospirillales</taxon>
        <taxon>Halomonadaceae</taxon>
        <taxon>Halomonas</taxon>
    </lineage>
</organism>
<evidence type="ECO:0000313" key="2">
    <source>
        <dbReference type="EMBL" id="UYV20905.1"/>
    </source>
</evidence>
<feature type="compositionally biased region" description="Polar residues" evidence="1">
    <location>
        <begin position="261"/>
        <end position="273"/>
    </location>
</feature>
<gene>
    <name evidence="2" type="ORF">K1Y77_17235</name>
</gene>
<evidence type="ECO:0000256" key="1">
    <source>
        <dbReference type="SAM" id="MobiDB-lite"/>
    </source>
</evidence>